<dbReference type="CDD" id="cd00093">
    <property type="entry name" value="HTH_XRE"/>
    <property type="match status" value="1"/>
</dbReference>
<comment type="caution">
    <text evidence="4">The sequence shown here is derived from an EMBL/GenBank/DDBJ whole genome shotgun (WGS) entry which is preliminary data.</text>
</comment>
<dbReference type="InterPro" id="IPR001387">
    <property type="entry name" value="Cro/C1-type_HTH"/>
</dbReference>
<dbReference type="InterPro" id="IPR010982">
    <property type="entry name" value="Lambda_DNA-bd_dom_sf"/>
</dbReference>
<gene>
    <name evidence="4" type="ORF">SYV04_26755</name>
</gene>
<keyword evidence="1" id="KW-0238">DNA-binding</keyword>
<accession>A0ABU5HB21</accession>
<protein>
    <submittedName>
        <fullName evidence="4">Helix-turn-helix transcriptional regulator</fullName>
    </submittedName>
</protein>
<evidence type="ECO:0000313" key="4">
    <source>
        <dbReference type="EMBL" id="MDY7230023.1"/>
    </source>
</evidence>
<dbReference type="PROSITE" id="PS50943">
    <property type="entry name" value="HTH_CROC1"/>
    <property type="match status" value="1"/>
</dbReference>
<dbReference type="PANTHER" id="PTHR46797">
    <property type="entry name" value="HTH-TYPE TRANSCRIPTIONAL REGULATOR"/>
    <property type="match status" value="1"/>
</dbReference>
<dbReference type="Gene3D" id="1.10.260.40">
    <property type="entry name" value="lambda repressor-like DNA-binding domains"/>
    <property type="match status" value="1"/>
</dbReference>
<name>A0ABU5HB21_9BACT</name>
<dbReference type="PANTHER" id="PTHR46797:SF1">
    <property type="entry name" value="METHYLPHOSPHONATE SYNTHASE"/>
    <property type="match status" value="1"/>
</dbReference>
<evidence type="ECO:0000313" key="5">
    <source>
        <dbReference type="Proteomes" id="UP001291309"/>
    </source>
</evidence>
<evidence type="ECO:0000256" key="2">
    <source>
        <dbReference type="SAM" id="MobiDB-lite"/>
    </source>
</evidence>
<dbReference type="SMART" id="SM00530">
    <property type="entry name" value="HTH_XRE"/>
    <property type="match status" value="1"/>
</dbReference>
<dbReference type="InterPro" id="IPR050807">
    <property type="entry name" value="TransReg_Diox_bact_type"/>
</dbReference>
<reference evidence="4 5" key="1">
    <citation type="submission" date="2023-12" db="EMBL/GenBank/DDBJ databases">
        <title>the genome sequence of Hyalangium sp. s54d21.</title>
        <authorList>
            <person name="Zhang X."/>
        </authorList>
    </citation>
    <scope>NUCLEOTIDE SEQUENCE [LARGE SCALE GENOMIC DNA]</scope>
    <source>
        <strain evidence="5">s54d21</strain>
    </source>
</reference>
<dbReference type="Pfam" id="PF01381">
    <property type="entry name" value="HTH_3"/>
    <property type="match status" value="1"/>
</dbReference>
<dbReference type="RefSeq" id="WP_321548747.1">
    <property type="nucleotide sequence ID" value="NZ_JAXIVS010000010.1"/>
</dbReference>
<dbReference type="EMBL" id="JAXIVS010000010">
    <property type="protein sequence ID" value="MDY7230023.1"/>
    <property type="molecule type" value="Genomic_DNA"/>
</dbReference>
<dbReference type="SUPFAM" id="SSF47413">
    <property type="entry name" value="lambda repressor-like DNA-binding domains"/>
    <property type="match status" value="1"/>
</dbReference>
<evidence type="ECO:0000256" key="1">
    <source>
        <dbReference type="ARBA" id="ARBA00023125"/>
    </source>
</evidence>
<proteinExistence type="predicted"/>
<sequence length="125" mass="13920">MEKRLATTVGESSRLARMRAGLTQADVAERIGVATEVYGRMERGKMLPSVPTLLRLCVALRSGPHELMGMAPIDDSPENSPWAGEVPEGLDDTPEMRKLMRSLRRLTRSQLKLLHLVASAIIYRH</sequence>
<keyword evidence="5" id="KW-1185">Reference proteome</keyword>
<dbReference type="Proteomes" id="UP001291309">
    <property type="component" value="Unassembled WGS sequence"/>
</dbReference>
<evidence type="ECO:0000259" key="3">
    <source>
        <dbReference type="PROSITE" id="PS50943"/>
    </source>
</evidence>
<feature type="domain" description="HTH cro/C1-type" evidence="3">
    <location>
        <begin position="14"/>
        <end position="67"/>
    </location>
</feature>
<organism evidence="4 5">
    <name type="scientific">Hyalangium rubrum</name>
    <dbReference type="NCBI Taxonomy" id="3103134"/>
    <lineage>
        <taxon>Bacteria</taxon>
        <taxon>Pseudomonadati</taxon>
        <taxon>Myxococcota</taxon>
        <taxon>Myxococcia</taxon>
        <taxon>Myxococcales</taxon>
        <taxon>Cystobacterineae</taxon>
        <taxon>Archangiaceae</taxon>
        <taxon>Hyalangium</taxon>
    </lineage>
</organism>
<feature type="region of interest" description="Disordered" evidence="2">
    <location>
        <begin position="69"/>
        <end position="93"/>
    </location>
</feature>